<dbReference type="EMBL" id="JBHTEY010000004">
    <property type="protein sequence ID" value="MFC7615657.1"/>
    <property type="molecule type" value="Genomic_DNA"/>
</dbReference>
<dbReference type="Proteomes" id="UP001596512">
    <property type="component" value="Unassembled WGS sequence"/>
</dbReference>
<evidence type="ECO:0000313" key="2">
    <source>
        <dbReference type="Proteomes" id="UP001596512"/>
    </source>
</evidence>
<comment type="caution">
    <text evidence="1">The sequence shown here is derived from an EMBL/GenBank/DDBJ whole genome shotgun (WGS) entry which is preliminary data.</text>
</comment>
<evidence type="ECO:0000313" key="1">
    <source>
        <dbReference type="EMBL" id="MFC7615657.1"/>
    </source>
</evidence>
<sequence>MGPAGDLARGGRRHAHRRGEWHFGWALGGRAVADVWITPSRAARADSDEDGEWGLSLRFHDPAIGAFRSTWLGPRNHVVLPFTARAADGRIVLDAEHTPGVRTRWQFSEIGETSFHWENMTSTDDGATWTLRQEMHATRPA</sequence>
<evidence type="ECO:0008006" key="3">
    <source>
        <dbReference type="Google" id="ProtNLM"/>
    </source>
</evidence>
<proteinExistence type="predicted"/>
<dbReference type="InterPro" id="IPR036278">
    <property type="entry name" value="Sialidase_sf"/>
</dbReference>
<protein>
    <recommendedName>
        <fullName evidence="3">DUF1579 domain-containing protein</fullName>
    </recommendedName>
</protein>
<gene>
    <name evidence="1" type="ORF">ACFQV2_21330</name>
</gene>
<keyword evidence="2" id="KW-1185">Reference proteome</keyword>
<name>A0ABW2TPD1_9PSEU</name>
<dbReference type="SUPFAM" id="SSF50939">
    <property type="entry name" value="Sialidases"/>
    <property type="match status" value="1"/>
</dbReference>
<organism evidence="1 2">
    <name type="scientific">Actinokineospora soli</name>
    <dbReference type="NCBI Taxonomy" id="1048753"/>
    <lineage>
        <taxon>Bacteria</taxon>
        <taxon>Bacillati</taxon>
        <taxon>Actinomycetota</taxon>
        <taxon>Actinomycetes</taxon>
        <taxon>Pseudonocardiales</taxon>
        <taxon>Pseudonocardiaceae</taxon>
        <taxon>Actinokineospora</taxon>
    </lineage>
</organism>
<reference evidence="2" key="1">
    <citation type="journal article" date="2019" name="Int. J. Syst. Evol. Microbiol.">
        <title>The Global Catalogue of Microorganisms (GCM) 10K type strain sequencing project: providing services to taxonomists for standard genome sequencing and annotation.</title>
        <authorList>
            <consortium name="The Broad Institute Genomics Platform"/>
            <consortium name="The Broad Institute Genome Sequencing Center for Infectious Disease"/>
            <person name="Wu L."/>
            <person name="Ma J."/>
        </authorList>
    </citation>
    <scope>NUCLEOTIDE SEQUENCE [LARGE SCALE GENOMIC DNA]</scope>
    <source>
        <strain evidence="2">JCM 17695</strain>
    </source>
</reference>
<accession>A0ABW2TPD1</accession>